<evidence type="ECO:0000313" key="6">
    <source>
        <dbReference type="Proteomes" id="UP001324115"/>
    </source>
</evidence>
<dbReference type="InterPro" id="IPR025525">
    <property type="entry name" value="hAT-like_transposase_RNase-H"/>
</dbReference>
<dbReference type="EMBL" id="JAXUIC010000009">
    <property type="protein sequence ID" value="KAK4572268.1"/>
    <property type="molecule type" value="Genomic_DNA"/>
</dbReference>
<feature type="domain" description="hAT-like transposase RNase-H fold" evidence="4">
    <location>
        <begin position="371"/>
        <end position="474"/>
    </location>
</feature>
<dbReference type="Proteomes" id="UP001324115">
    <property type="component" value="Unassembled WGS sequence"/>
</dbReference>
<dbReference type="SMART" id="SM00614">
    <property type="entry name" value="ZnF_BED"/>
    <property type="match status" value="1"/>
</dbReference>
<feature type="compositionally biased region" description="Polar residues" evidence="2">
    <location>
        <begin position="7"/>
        <end position="34"/>
    </location>
</feature>
<accession>A0AAN7EIC0</accession>
<reference evidence="5 6" key="1">
    <citation type="journal article" date="2023" name="G3 (Bethesda)">
        <title>A haplotype-resolved chromosome-scale genome for Quercus rubra L. provides insights into the genetics of adaptive traits for red oak species.</title>
        <authorList>
            <person name="Kapoor B."/>
            <person name="Jenkins J."/>
            <person name="Schmutz J."/>
            <person name="Zhebentyayeva T."/>
            <person name="Kuelheim C."/>
            <person name="Coggeshall M."/>
            <person name="Heim C."/>
            <person name="Lasky J.R."/>
            <person name="Leites L."/>
            <person name="Islam-Faridi N."/>
            <person name="Romero-Severson J."/>
            <person name="DeLeo V.L."/>
            <person name="Lucas S.M."/>
            <person name="Lazic D."/>
            <person name="Gailing O."/>
            <person name="Carlson J."/>
            <person name="Staton M."/>
        </authorList>
    </citation>
    <scope>NUCLEOTIDE SEQUENCE [LARGE SCALE GENOMIC DNA]</scope>
    <source>
        <strain evidence="5">Pseudo-F2</strain>
    </source>
</reference>
<protein>
    <recommendedName>
        <fullName evidence="7">Zinc finger BED domain-containing protein RICESLEEPER 2-like</fullName>
    </recommendedName>
</protein>
<evidence type="ECO:0000256" key="2">
    <source>
        <dbReference type="SAM" id="MobiDB-lite"/>
    </source>
</evidence>
<evidence type="ECO:0000259" key="3">
    <source>
        <dbReference type="Pfam" id="PF05699"/>
    </source>
</evidence>
<dbReference type="InterPro" id="IPR052035">
    <property type="entry name" value="ZnF_BED_domain_contain"/>
</dbReference>
<dbReference type="Pfam" id="PF05699">
    <property type="entry name" value="Dimer_Tnp_hAT"/>
    <property type="match status" value="1"/>
</dbReference>
<dbReference type="SUPFAM" id="SSF53098">
    <property type="entry name" value="Ribonuclease H-like"/>
    <property type="match status" value="1"/>
</dbReference>
<proteinExistence type="predicted"/>
<keyword evidence="1" id="KW-0238">DNA-binding</keyword>
<sequence>MEPSSDEPPSQTTPTATTKPVAQAVPTATPTNAEVPQLPPKGKGNVCSNRKNSIAWDHFEKVDIGEGHFKAVCNYYQKTYLADSKGHGTANLLNHTPIYVKNLNRKTLKGQQTLAFEPKMDGEEGFQLVPTAFTVEASKKALAEMVIIDELPFRFVERYGFQRYATTLQPKLRIRDIPSRQTVARDVIGIYGHFIDDDWKLHKRILNFCQVEDHKEETIGRKIEMCLREWGINGIFTLTFLENFLHMRCCAHILNLIIGDGMREINASIAKVRETVRYVKSSPNRNQNFVGFVKRLEVPTKMNSTYLMLETAQKFEKVFIRMDFEDDSYSSYFMNKENSGGMGSRSSIDFQKCRTFVGFLKLFNNAMKKFSGSLYVTANTFYDEMFVIQESISHLSKSQNHLLKNMATKMESKFDKYWGKGDKMNHLLYVAVILDPRKKLRFLKFCFSEIYENEVADVMVELVRGSLVKLYDFYSRVNSPNVQVPSGSERTHIEVYRCGNKIDKYLTENYESRRGDVKFEILGWWKANSNRYQVLSKLAWDVLAAPVSIVASESVFSTEGHILNPFRSSLSPLMVQNLVCEQDWLQALVPISFRKSKDEVEALEDEFHDLVISQAAVGGASSSSSKGISIIVDD</sequence>
<evidence type="ECO:0000256" key="1">
    <source>
        <dbReference type="ARBA" id="ARBA00023125"/>
    </source>
</evidence>
<name>A0AAN7EIC0_QUERU</name>
<dbReference type="GO" id="GO:0003677">
    <property type="term" value="F:DNA binding"/>
    <property type="evidence" value="ECO:0007669"/>
    <property type="project" value="UniProtKB-KW"/>
</dbReference>
<dbReference type="PANTHER" id="PTHR46481">
    <property type="entry name" value="ZINC FINGER BED DOMAIN-CONTAINING PROTEIN 4"/>
    <property type="match status" value="1"/>
</dbReference>
<feature type="domain" description="HAT C-terminal dimerisation" evidence="3">
    <location>
        <begin position="502"/>
        <end position="585"/>
    </location>
</feature>
<dbReference type="GO" id="GO:0046983">
    <property type="term" value="F:protein dimerization activity"/>
    <property type="evidence" value="ECO:0007669"/>
    <property type="project" value="InterPro"/>
</dbReference>
<gene>
    <name evidence="5" type="ORF">RGQ29_030628</name>
</gene>
<dbReference type="InterPro" id="IPR012337">
    <property type="entry name" value="RNaseH-like_sf"/>
</dbReference>
<dbReference type="PANTHER" id="PTHR46481:SF8">
    <property type="entry name" value="ZINC FINGER BED DOMAIN-CONTAINING PROTEIN RICESLEEPER 1-LIKE"/>
    <property type="match status" value="1"/>
</dbReference>
<evidence type="ECO:0000313" key="5">
    <source>
        <dbReference type="EMBL" id="KAK4572268.1"/>
    </source>
</evidence>
<evidence type="ECO:0008006" key="7">
    <source>
        <dbReference type="Google" id="ProtNLM"/>
    </source>
</evidence>
<organism evidence="5 6">
    <name type="scientific">Quercus rubra</name>
    <name type="common">Northern red oak</name>
    <name type="synonym">Quercus borealis</name>
    <dbReference type="NCBI Taxonomy" id="3512"/>
    <lineage>
        <taxon>Eukaryota</taxon>
        <taxon>Viridiplantae</taxon>
        <taxon>Streptophyta</taxon>
        <taxon>Embryophyta</taxon>
        <taxon>Tracheophyta</taxon>
        <taxon>Spermatophyta</taxon>
        <taxon>Magnoliopsida</taxon>
        <taxon>eudicotyledons</taxon>
        <taxon>Gunneridae</taxon>
        <taxon>Pentapetalae</taxon>
        <taxon>rosids</taxon>
        <taxon>fabids</taxon>
        <taxon>Fagales</taxon>
        <taxon>Fagaceae</taxon>
        <taxon>Quercus</taxon>
    </lineage>
</organism>
<dbReference type="Pfam" id="PF14372">
    <property type="entry name" value="hAT-like_RNase-H"/>
    <property type="match status" value="1"/>
</dbReference>
<dbReference type="AlphaFoldDB" id="A0AAN7EIC0"/>
<evidence type="ECO:0000259" key="4">
    <source>
        <dbReference type="Pfam" id="PF14372"/>
    </source>
</evidence>
<keyword evidence="6" id="KW-1185">Reference proteome</keyword>
<feature type="region of interest" description="Disordered" evidence="2">
    <location>
        <begin position="1"/>
        <end position="47"/>
    </location>
</feature>
<comment type="caution">
    <text evidence="5">The sequence shown here is derived from an EMBL/GenBank/DDBJ whole genome shotgun (WGS) entry which is preliminary data.</text>
</comment>
<dbReference type="InterPro" id="IPR008906">
    <property type="entry name" value="HATC_C_dom"/>
</dbReference>